<keyword evidence="4" id="KW-1185">Reference proteome</keyword>
<accession>A0A2A2KYA7</accession>
<protein>
    <submittedName>
        <fullName evidence="3">Uncharacterized protein</fullName>
    </submittedName>
</protein>
<keyword evidence="2" id="KW-0472">Membrane</keyword>
<dbReference type="Proteomes" id="UP000218231">
    <property type="component" value="Unassembled WGS sequence"/>
</dbReference>
<sequence length="144" mass="15902">MERRQARTSQGSKTIPHAEAAEFAAERLERGERTAPRSIDRSKDAEGGLSSPLSQTQPKPALAAASLLPLSLFFSCFAASAFRQIRTFIAQFRSVILLLFDVNPTTSSPFPLSLIGLFDEPKTRLVIVYQTIPRLYERGTTSSE</sequence>
<proteinExistence type="predicted"/>
<feature type="transmembrane region" description="Helical" evidence="2">
    <location>
        <begin position="61"/>
        <end position="82"/>
    </location>
</feature>
<evidence type="ECO:0000313" key="3">
    <source>
        <dbReference type="EMBL" id="PAV78847.1"/>
    </source>
</evidence>
<gene>
    <name evidence="3" type="ORF">WR25_13867</name>
</gene>
<keyword evidence="2" id="KW-1133">Transmembrane helix</keyword>
<evidence type="ECO:0000313" key="4">
    <source>
        <dbReference type="Proteomes" id="UP000218231"/>
    </source>
</evidence>
<feature type="region of interest" description="Disordered" evidence="1">
    <location>
        <begin position="1"/>
        <end position="57"/>
    </location>
</feature>
<evidence type="ECO:0000256" key="2">
    <source>
        <dbReference type="SAM" id="Phobius"/>
    </source>
</evidence>
<name>A0A2A2KYA7_9BILA</name>
<keyword evidence="2" id="KW-0812">Transmembrane</keyword>
<reference evidence="3 4" key="1">
    <citation type="journal article" date="2017" name="Curr. Biol.">
        <title>Genome architecture and evolution of a unichromosomal asexual nematode.</title>
        <authorList>
            <person name="Fradin H."/>
            <person name="Zegar C."/>
            <person name="Gutwein M."/>
            <person name="Lucas J."/>
            <person name="Kovtun M."/>
            <person name="Corcoran D."/>
            <person name="Baugh L.R."/>
            <person name="Kiontke K."/>
            <person name="Gunsalus K."/>
            <person name="Fitch D.H."/>
            <person name="Piano F."/>
        </authorList>
    </citation>
    <scope>NUCLEOTIDE SEQUENCE [LARGE SCALE GENOMIC DNA]</scope>
    <source>
        <strain evidence="3">PF1309</strain>
    </source>
</reference>
<evidence type="ECO:0000256" key="1">
    <source>
        <dbReference type="SAM" id="MobiDB-lite"/>
    </source>
</evidence>
<dbReference type="EMBL" id="LIAE01007508">
    <property type="protein sequence ID" value="PAV78847.1"/>
    <property type="molecule type" value="Genomic_DNA"/>
</dbReference>
<organism evidence="3 4">
    <name type="scientific">Diploscapter pachys</name>
    <dbReference type="NCBI Taxonomy" id="2018661"/>
    <lineage>
        <taxon>Eukaryota</taxon>
        <taxon>Metazoa</taxon>
        <taxon>Ecdysozoa</taxon>
        <taxon>Nematoda</taxon>
        <taxon>Chromadorea</taxon>
        <taxon>Rhabditida</taxon>
        <taxon>Rhabditina</taxon>
        <taxon>Rhabditomorpha</taxon>
        <taxon>Rhabditoidea</taxon>
        <taxon>Rhabditidae</taxon>
        <taxon>Diploscapter</taxon>
    </lineage>
</organism>
<comment type="caution">
    <text evidence="3">The sequence shown here is derived from an EMBL/GenBank/DDBJ whole genome shotgun (WGS) entry which is preliminary data.</text>
</comment>
<dbReference type="AlphaFoldDB" id="A0A2A2KYA7"/>
<feature type="compositionally biased region" description="Basic and acidic residues" evidence="1">
    <location>
        <begin position="24"/>
        <end position="46"/>
    </location>
</feature>